<protein>
    <submittedName>
        <fullName evidence="1">Uncharacterized protein</fullName>
    </submittedName>
</protein>
<dbReference type="EMBL" id="RYDJ01000001">
    <property type="protein sequence ID" value="RTZ07992.1"/>
    <property type="molecule type" value="Genomic_DNA"/>
</dbReference>
<gene>
    <name evidence="1" type="ORF">EKL98_01330</name>
</gene>
<sequence>MKTEKKQTKTQSKFNLEKMKVAQLDNLHLINGGFLKLTGDIETVTDSLMPPPNNFNLKK</sequence>
<proteinExistence type="predicted"/>
<dbReference type="Proteomes" id="UP000280825">
    <property type="component" value="Unassembled WGS sequence"/>
</dbReference>
<evidence type="ECO:0000313" key="2">
    <source>
        <dbReference type="Proteomes" id="UP000280825"/>
    </source>
</evidence>
<dbReference type="RefSeq" id="WP_126457790.1">
    <property type="nucleotide sequence ID" value="NZ_RYDJ01000001.1"/>
</dbReference>
<dbReference type="AlphaFoldDB" id="A0A432CR05"/>
<keyword evidence="2" id="KW-1185">Reference proteome</keyword>
<organism evidence="1 2">
    <name type="scientific">Flavobacterium bomense</name>
    <dbReference type="NCBI Taxonomy" id="2497483"/>
    <lineage>
        <taxon>Bacteria</taxon>
        <taxon>Pseudomonadati</taxon>
        <taxon>Bacteroidota</taxon>
        <taxon>Flavobacteriia</taxon>
        <taxon>Flavobacteriales</taxon>
        <taxon>Flavobacteriaceae</taxon>
        <taxon>Flavobacterium</taxon>
    </lineage>
</organism>
<evidence type="ECO:0000313" key="1">
    <source>
        <dbReference type="EMBL" id="RTZ07992.1"/>
    </source>
</evidence>
<reference evidence="1 2" key="1">
    <citation type="submission" date="2018-12" db="EMBL/GenBank/DDBJ databases">
        <title>Flavobacterium sp. nov., isolated from glacier ice.</title>
        <authorList>
            <person name="Liu Q."/>
            <person name="Xin Y.-H."/>
        </authorList>
    </citation>
    <scope>NUCLEOTIDE SEQUENCE [LARGE SCALE GENOMIC DNA]</scope>
    <source>
        <strain evidence="1 2">RB1N8</strain>
    </source>
</reference>
<comment type="caution">
    <text evidence="1">The sequence shown here is derived from an EMBL/GenBank/DDBJ whole genome shotgun (WGS) entry which is preliminary data.</text>
</comment>
<accession>A0A432CR05</accession>
<name>A0A432CR05_9FLAO</name>